<sequence length="254" mass="27403">MYMETRANLDSWSTDNCCLHWSLKTGSITIGFLSLVWQSLMVMSGVMMVVRCPVTTNITNISLAENPLTTDLTGGTGDLVVSARNLDGEVIEDTDEYVKCRTIYSGGGGRGKEGPASGYADNVENNNSSSSGNSSTSGDHSSISTAKNSRTKMFICPWLPGPETEVLGVYTEEKLMLVAGLFIAYSGIYCILSLCVVVGSCTNSVTLLNGWVAFTSFHNLLVLASLLVPLPFTTLSHLFLSIAYFISRCTLGRW</sequence>
<evidence type="ECO:0000256" key="1">
    <source>
        <dbReference type="SAM" id="MobiDB-lite"/>
    </source>
</evidence>
<feature type="transmembrane region" description="Helical" evidence="2">
    <location>
        <begin position="28"/>
        <end position="50"/>
    </location>
</feature>
<evidence type="ECO:0000313" key="4">
    <source>
        <dbReference type="Proteomes" id="UP000770661"/>
    </source>
</evidence>
<evidence type="ECO:0000313" key="3">
    <source>
        <dbReference type="EMBL" id="KAG0721252.1"/>
    </source>
</evidence>
<feature type="region of interest" description="Disordered" evidence="1">
    <location>
        <begin position="108"/>
        <end position="144"/>
    </location>
</feature>
<proteinExistence type="predicted"/>
<evidence type="ECO:0000256" key="2">
    <source>
        <dbReference type="SAM" id="Phobius"/>
    </source>
</evidence>
<feature type="transmembrane region" description="Helical" evidence="2">
    <location>
        <begin position="220"/>
        <end position="246"/>
    </location>
</feature>
<dbReference type="Proteomes" id="UP000770661">
    <property type="component" value="Unassembled WGS sequence"/>
</dbReference>
<accession>A0A8J4Y629</accession>
<keyword evidence="4" id="KW-1185">Reference proteome</keyword>
<reference evidence="3" key="1">
    <citation type="submission" date="2020-07" db="EMBL/GenBank/DDBJ databases">
        <title>The High-quality genome of the commercially important snow crab, Chionoecetes opilio.</title>
        <authorList>
            <person name="Jeong J.-H."/>
            <person name="Ryu S."/>
        </authorList>
    </citation>
    <scope>NUCLEOTIDE SEQUENCE</scope>
    <source>
        <strain evidence="3">MADBK_172401_WGS</strain>
        <tissue evidence="3">Digestive gland</tissue>
    </source>
</reference>
<dbReference type="AlphaFoldDB" id="A0A8J4Y629"/>
<feature type="transmembrane region" description="Helical" evidence="2">
    <location>
        <begin position="175"/>
        <end position="200"/>
    </location>
</feature>
<comment type="caution">
    <text evidence="3">The sequence shown here is derived from an EMBL/GenBank/DDBJ whole genome shotgun (WGS) entry which is preliminary data.</text>
</comment>
<name>A0A8J4Y629_CHIOP</name>
<organism evidence="3 4">
    <name type="scientific">Chionoecetes opilio</name>
    <name type="common">Atlantic snow crab</name>
    <name type="synonym">Cancer opilio</name>
    <dbReference type="NCBI Taxonomy" id="41210"/>
    <lineage>
        <taxon>Eukaryota</taxon>
        <taxon>Metazoa</taxon>
        <taxon>Ecdysozoa</taxon>
        <taxon>Arthropoda</taxon>
        <taxon>Crustacea</taxon>
        <taxon>Multicrustacea</taxon>
        <taxon>Malacostraca</taxon>
        <taxon>Eumalacostraca</taxon>
        <taxon>Eucarida</taxon>
        <taxon>Decapoda</taxon>
        <taxon>Pleocyemata</taxon>
        <taxon>Brachyura</taxon>
        <taxon>Eubrachyura</taxon>
        <taxon>Majoidea</taxon>
        <taxon>Majidae</taxon>
        <taxon>Chionoecetes</taxon>
    </lineage>
</organism>
<keyword evidence="2" id="KW-0472">Membrane</keyword>
<keyword evidence="2" id="KW-1133">Transmembrane helix</keyword>
<protein>
    <submittedName>
        <fullName evidence="3">Uncharacterized protein</fullName>
    </submittedName>
</protein>
<keyword evidence="2" id="KW-0812">Transmembrane</keyword>
<feature type="compositionally biased region" description="Low complexity" evidence="1">
    <location>
        <begin position="125"/>
        <end position="144"/>
    </location>
</feature>
<dbReference type="EMBL" id="JACEEZ010011463">
    <property type="protein sequence ID" value="KAG0721252.1"/>
    <property type="molecule type" value="Genomic_DNA"/>
</dbReference>
<dbReference type="OrthoDB" id="6356466at2759"/>
<gene>
    <name evidence="3" type="ORF">GWK47_046814</name>
</gene>